<dbReference type="SUPFAM" id="SSF47862">
    <property type="entry name" value="Saposin"/>
    <property type="match status" value="1"/>
</dbReference>
<dbReference type="InterPro" id="IPR008139">
    <property type="entry name" value="SaposinB_dom"/>
</dbReference>
<dbReference type="GO" id="GO:0031640">
    <property type="term" value="P:killing of cells of another organism"/>
    <property type="evidence" value="ECO:0007669"/>
    <property type="project" value="TreeGrafter"/>
</dbReference>
<feature type="domain" description="Saposin A-type" evidence="10">
    <location>
        <begin position="19"/>
        <end position="59"/>
    </location>
</feature>
<evidence type="ECO:0000256" key="2">
    <source>
        <dbReference type="ARBA" id="ARBA00022525"/>
    </source>
</evidence>
<dbReference type="EMBL" id="JAHDVG010000463">
    <property type="protein sequence ID" value="KAH1187471.1"/>
    <property type="molecule type" value="Genomic_DNA"/>
</dbReference>
<evidence type="ECO:0000256" key="1">
    <source>
        <dbReference type="ARBA" id="ARBA00004613"/>
    </source>
</evidence>
<dbReference type="GO" id="GO:0005576">
    <property type="term" value="C:extracellular region"/>
    <property type="evidence" value="ECO:0007669"/>
    <property type="project" value="UniProtKB-SubCell"/>
</dbReference>
<feature type="compositionally biased region" description="Basic and acidic residues" evidence="7">
    <location>
        <begin position="200"/>
        <end position="220"/>
    </location>
</feature>
<reference evidence="11" key="1">
    <citation type="submission" date="2021-09" db="EMBL/GenBank/DDBJ databases">
        <title>The genome of Mauremys mutica provides insights into the evolution of semi-aquatic lifestyle.</title>
        <authorList>
            <person name="Gong S."/>
            <person name="Gao Y."/>
        </authorList>
    </citation>
    <scope>NUCLEOTIDE SEQUENCE</scope>
    <source>
        <strain evidence="11">MM-2020</strain>
        <tissue evidence="11">Muscle</tissue>
    </source>
</reference>
<keyword evidence="6" id="KW-0325">Glycoprotein</keyword>
<feature type="chain" id="PRO_5039082102" evidence="8">
    <location>
        <begin position="19"/>
        <end position="294"/>
    </location>
</feature>
<organism evidence="11 12">
    <name type="scientific">Mauremys mutica</name>
    <name type="common">yellowpond turtle</name>
    <dbReference type="NCBI Taxonomy" id="74926"/>
    <lineage>
        <taxon>Eukaryota</taxon>
        <taxon>Metazoa</taxon>
        <taxon>Chordata</taxon>
        <taxon>Craniata</taxon>
        <taxon>Vertebrata</taxon>
        <taxon>Euteleostomi</taxon>
        <taxon>Archelosauria</taxon>
        <taxon>Testudinata</taxon>
        <taxon>Testudines</taxon>
        <taxon>Cryptodira</taxon>
        <taxon>Durocryptodira</taxon>
        <taxon>Testudinoidea</taxon>
        <taxon>Geoemydidae</taxon>
        <taxon>Geoemydinae</taxon>
        <taxon>Mauremys</taxon>
    </lineage>
</organism>
<evidence type="ECO:0000256" key="6">
    <source>
        <dbReference type="ARBA" id="ARBA00023180"/>
    </source>
</evidence>
<feature type="region of interest" description="Disordered" evidence="7">
    <location>
        <begin position="191"/>
        <end position="220"/>
    </location>
</feature>
<evidence type="ECO:0000256" key="4">
    <source>
        <dbReference type="ARBA" id="ARBA00022737"/>
    </source>
</evidence>
<dbReference type="GO" id="GO:0042742">
    <property type="term" value="P:defense response to bacterium"/>
    <property type="evidence" value="ECO:0007669"/>
    <property type="project" value="InterPro"/>
</dbReference>
<comment type="subcellular location">
    <subcellularLocation>
        <location evidence="1">Secreted</location>
    </subcellularLocation>
</comment>
<dbReference type="InterPro" id="IPR008138">
    <property type="entry name" value="SapB_2"/>
</dbReference>
<evidence type="ECO:0000256" key="3">
    <source>
        <dbReference type="ARBA" id="ARBA00022729"/>
    </source>
</evidence>
<feature type="signal peptide" evidence="8">
    <location>
        <begin position="1"/>
        <end position="18"/>
    </location>
</feature>
<feature type="domain" description="Saposin B-type" evidence="9">
    <location>
        <begin position="66"/>
        <end position="147"/>
    </location>
</feature>
<dbReference type="GO" id="GO:0044194">
    <property type="term" value="C:cytolytic granule"/>
    <property type="evidence" value="ECO:0007669"/>
    <property type="project" value="TreeGrafter"/>
</dbReference>
<evidence type="ECO:0000256" key="5">
    <source>
        <dbReference type="ARBA" id="ARBA00023157"/>
    </source>
</evidence>
<dbReference type="SMART" id="SM00741">
    <property type="entry name" value="SapB"/>
    <property type="match status" value="1"/>
</dbReference>
<gene>
    <name evidence="11" type="ORF">KIL84_020220</name>
</gene>
<keyword evidence="3 8" id="KW-0732">Signal</keyword>
<dbReference type="Gene3D" id="1.10.225.10">
    <property type="entry name" value="Saposin-like"/>
    <property type="match status" value="1"/>
</dbReference>
<dbReference type="InterPro" id="IPR011001">
    <property type="entry name" value="Saposin-like"/>
</dbReference>
<name>A0A9D4BB05_9SAUR</name>
<dbReference type="InterPro" id="IPR003119">
    <property type="entry name" value="SAP_A"/>
</dbReference>
<evidence type="ECO:0000256" key="7">
    <source>
        <dbReference type="SAM" id="MobiDB-lite"/>
    </source>
</evidence>
<dbReference type="AlphaFoldDB" id="A0A9D4BB05"/>
<dbReference type="SMART" id="SM00162">
    <property type="entry name" value="SAPA"/>
    <property type="match status" value="1"/>
</dbReference>
<comment type="caution">
    <text evidence="11">The sequence shown here is derived from an EMBL/GenBank/DDBJ whole genome shotgun (WGS) entry which is preliminary data.</text>
</comment>
<dbReference type="PANTHER" id="PTHR15541">
    <property type="entry name" value="GRANULYSIN RELATED"/>
    <property type="match status" value="1"/>
</dbReference>
<evidence type="ECO:0000256" key="8">
    <source>
        <dbReference type="SAM" id="SignalP"/>
    </source>
</evidence>
<dbReference type="GO" id="GO:0061844">
    <property type="term" value="P:antimicrobial humoral immune response mediated by antimicrobial peptide"/>
    <property type="evidence" value="ECO:0007669"/>
    <property type="project" value="TreeGrafter"/>
</dbReference>
<keyword evidence="2" id="KW-0964">Secreted</keyword>
<evidence type="ECO:0000259" key="9">
    <source>
        <dbReference type="PROSITE" id="PS50015"/>
    </source>
</evidence>
<evidence type="ECO:0000313" key="12">
    <source>
        <dbReference type="Proteomes" id="UP000827986"/>
    </source>
</evidence>
<dbReference type="PANTHER" id="PTHR15541:SF2">
    <property type="entry name" value="GRANULYSIN"/>
    <property type="match status" value="1"/>
</dbReference>
<evidence type="ECO:0000313" key="11">
    <source>
        <dbReference type="EMBL" id="KAH1187471.1"/>
    </source>
</evidence>
<proteinExistence type="predicted"/>
<dbReference type="PROSITE" id="PS50015">
    <property type="entry name" value="SAP_B"/>
    <property type="match status" value="1"/>
</dbReference>
<dbReference type="Proteomes" id="UP000827986">
    <property type="component" value="Unassembled WGS sequence"/>
</dbReference>
<dbReference type="InterPro" id="IPR038847">
    <property type="entry name" value="Granulysin-like"/>
</dbReference>
<keyword evidence="4" id="KW-0677">Repeat</keyword>
<keyword evidence="5" id="KW-1015">Disulfide bond</keyword>
<evidence type="ECO:0000259" key="10">
    <source>
        <dbReference type="PROSITE" id="PS51110"/>
    </source>
</evidence>
<sequence length="294" mass="32139">MMAVLLLLSLLVGPTALALPGEPPECLQGPEFWCRDMATAAQCGQLQFCLEYDWNELPEGADERHPLVKCWACKKVISKLKKMVSNTHNTSSVAMAIKKICSKFRSGFAAKCHRVVDRYMQPIEDGLAQDLEPRDICVSINMCKSQGHPGVDWPAQPQALCCPKMEHPLWKHVLPLMLSRGWRIQQRLVEDVAPESTEGETDRGMQRGRDRGTEGALDEGRLPQHGGCLSLVPARPQLRVTNRALASFVPSPGREPADPAGLCRGSNVLVPEPGDGCAVRCGADLCPGRVEPGC</sequence>
<dbReference type="PROSITE" id="PS51110">
    <property type="entry name" value="SAP_A"/>
    <property type="match status" value="1"/>
</dbReference>
<keyword evidence="12" id="KW-1185">Reference proteome</keyword>
<accession>A0A9D4BB05</accession>
<dbReference type="Pfam" id="PF03489">
    <property type="entry name" value="SapB_2"/>
    <property type="match status" value="1"/>
</dbReference>
<protein>
    <submittedName>
        <fullName evidence="11">Uncharacterized protein</fullName>
    </submittedName>
</protein>
<dbReference type="Pfam" id="PF02199">
    <property type="entry name" value="SapA"/>
    <property type="match status" value="1"/>
</dbReference>